<keyword evidence="9" id="KW-1185">Reference proteome</keyword>
<evidence type="ECO:0000256" key="1">
    <source>
        <dbReference type="ARBA" id="ARBA00004651"/>
    </source>
</evidence>
<evidence type="ECO:0000313" key="8">
    <source>
        <dbReference type="EMBL" id="ABW18390.1"/>
    </source>
</evidence>
<dbReference type="KEGG" id="aoe:Clos_0840"/>
<dbReference type="InterPro" id="IPR011701">
    <property type="entry name" value="MFS"/>
</dbReference>
<comment type="subcellular location">
    <subcellularLocation>
        <location evidence="1">Cell membrane</location>
        <topology evidence="1">Multi-pass membrane protein</topology>
    </subcellularLocation>
</comment>
<dbReference type="HOGENOM" id="CLU_034180_13_4_9"/>
<dbReference type="STRING" id="350688.Clos_0840"/>
<feature type="transmembrane region" description="Helical" evidence="7">
    <location>
        <begin position="262"/>
        <end position="281"/>
    </location>
</feature>
<feature type="transmembrane region" description="Helical" evidence="7">
    <location>
        <begin position="358"/>
        <end position="377"/>
    </location>
</feature>
<dbReference type="PANTHER" id="PTHR43266:SF10">
    <property type="entry name" value="BACILYSIN EXPORTER BACE-RELATED"/>
    <property type="match status" value="1"/>
</dbReference>
<evidence type="ECO:0000256" key="4">
    <source>
        <dbReference type="ARBA" id="ARBA00022692"/>
    </source>
</evidence>
<evidence type="ECO:0000256" key="6">
    <source>
        <dbReference type="ARBA" id="ARBA00023136"/>
    </source>
</evidence>
<dbReference type="Gene3D" id="1.20.1250.20">
    <property type="entry name" value="MFS general substrate transporter like domains"/>
    <property type="match status" value="1"/>
</dbReference>
<feature type="transmembrane region" description="Helical" evidence="7">
    <location>
        <begin position="15"/>
        <end position="43"/>
    </location>
</feature>
<keyword evidence="3" id="KW-1003">Cell membrane</keyword>
<dbReference type="AlphaFoldDB" id="A8MER1"/>
<feature type="transmembrane region" description="Helical" evidence="7">
    <location>
        <begin position="315"/>
        <end position="337"/>
    </location>
</feature>
<feature type="transmembrane region" description="Helical" evidence="7">
    <location>
        <begin position="228"/>
        <end position="250"/>
    </location>
</feature>
<keyword evidence="4 7" id="KW-0812">Transmembrane</keyword>
<dbReference type="SUPFAM" id="SSF103473">
    <property type="entry name" value="MFS general substrate transporter"/>
    <property type="match status" value="1"/>
</dbReference>
<feature type="transmembrane region" description="Helical" evidence="7">
    <location>
        <begin position="383"/>
        <end position="400"/>
    </location>
</feature>
<dbReference type="Pfam" id="PF07690">
    <property type="entry name" value="MFS_1"/>
    <property type="match status" value="1"/>
</dbReference>
<feature type="transmembrane region" description="Helical" evidence="7">
    <location>
        <begin position="81"/>
        <end position="98"/>
    </location>
</feature>
<protein>
    <submittedName>
        <fullName evidence="8">Major facilitator superfamily MFS_1</fullName>
    </submittedName>
</protein>
<feature type="transmembrane region" description="Helical" evidence="7">
    <location>
        <begin position="49"/>
        <end position="69"/>
    </location>
</feature>
<proteinExistence type="predicted"/>
<evidence type="ECO:0000313" key="9">
    <source>
        <dbReference type="Proteomes" id="UP000000269"/>
    </source>
</evidence>
<dbReference type="Proteomes" id="UP000000269">
    <property type="component" value="Chromosome"/>
</dbReference>
<reference evidence="9" key="1">
    <citation type="submission" date="2007-10" db="EMBL/GenBank/DDBJ databases">
        <title>Complete genome of Alkaliphilus oremlandii OhILAs.</title>
        <authorList>
            <person name="Copeland A."/>
            <person name="Lucas S."/>
            <person name="Lapidus A."/>
            <person name="Barry K."/>
            <person name="Detter J.C."/>
            <person name="Glavina del Rio T."/>
            <person name="Hammon N."/>
            <person name="Israni S."/>
            <person name="Dalin E."/>
            <person name="Tice H."/>
            <person name="Pitluck S."/>
            <person name="Chain P."/>
            <person name="Malfatti S."/>
            <person name="Shin M."/>
            <person name="Vergez L."/>
            <person name="Schmutz J."/>
            <person name="Larimer F."/>
            <person name="Land M."/>
            <person name="Hauser L."/>
            <person name="Kyrpides N."/>
            <person name="Mikhailova N."/>
            <person name="Stolz J.F."/>
            <person name="Dawson A."/>
            <person name="Fisher E."/>
            <person name="Crable B."/>
            <person name="Perera E."/>
            <person name="Lisak J."/>
            <person name="Ranganathan M."/>
            <person name="Basu P."/>
            <person name="Richardson P."/>
        </authorList>
    </citation>
    <scope>NUCLEOTIDE SEQUENCE [LARGE SCALE GENOMIC DNA]</scope>
    <source>
        <strain evidence="9">OhILAs</strain>
    </source>
</reference>
<accession>A8MER1</accession>
<keyword evidence="6 7" id="KW-0472">Membrane</keyword>
<organism evidence="8 9">
    <name type="scientific">Alkaliphilus oremlandii (strain OhILAs)</name>
    <name type="common">Clostridium oremlandii (strain OhILAs)</name>
    <dbReference type="NCBI Taxonomy" id="350688"/>
    <lineage>
        <taxon>Bacteria</taxon>
        <taxon>Bacillati</taxon>
        <taxon>Bacillota</taxon>
        <taxon>Clostridia</taxon>
        <taxon>Peptostreptococcales</taxon>
        <taxon>Natronincolaceae</taxon>
        <taxon>Alkaliphilus</taxon>
    </lineage>
</organism>
<dbReference type="PANTHER" id="PTHR43266">
    <property type="entry name" value="MACROLIDE-EFFLUX PROTEIN"/>
    <property type="match status" value="1"/>
</dbReference>
<evidence type="ECO:0000256" key="5">
    <source>
        <dbReference type="ARBA" id="ARBA00022989"/>
    </source>
</evidence>
<gene>
    <name evidence="8" type="ordered locus">Clos_0840</name>
</gene>
<dbReference type="GO" id="GO:0005886">
    <property type="term" value="C:plasma membrane"/>
    <property type="evidence" value="ECO:0007669"/>
    <property type="project" value="UniProtKB-SubCell"/>
</dbReference>
<feature type="transmembrane region" description="Helical" evidence="7">
    <location>
        <begin position="293"/>
        <end position="309"/>
    </location>
</feature>
<name>A8MER1_ALKOO</name>
<evidence type="ECO:0000256" key="7">
    <source>
        <dbReference type="SAM" id="Phobius"/>
    </source>
</evidence>
<evidence type="ECO:0000256" key="3">
    <source>
        <dbReference type="ARBA" id="ARBA00022475"/>
    </source>
</evidence>
<dbReference type="InterPro" id="IPR036259">
    <property type="entry name" value="MFS_trans_sf"/>
</dbReference>
<dbReference type="CDD" id="cd06173">
    <property type="entry name" value="MFS_MefA_like"/>
    <property type="match status" value="1"/>
</dbReference>
<dbReference type="eggNOG" id="COG2814">
    <property type="taxonomic scope" value="Bacteria"/>
</dbReference>
<evidence type="ECO:0000256" key="2">
    <source>
        <dbReference type="ARBA" id="ARBA00022448"/>
    </source>
</evidence>
<feature type="transmembrane region" description="Helical" evidence="7">
    <location>
        <begin position="172"/>
        <end position="191"/>
    </location>
</feature>
<keyword evidence="5 7" id="KW-1133">Transmembrane helix</keyword>
<sequence>MIRTSRSTQKLNKNYSFLIFSISQGISNLGGAFHFIAVTALLVNISGNGLWAGFSMVLTPICSLLLSPFAGTLGDRLNEKYVLIVLDVWKSLVGILFIFSNEIWSIYCLKLLISAIEILYNPSKKKLISSILKSDELMAGNSIVSGISGITYVIGPVLAGLIIRFFGIHTIFYIHSSASLLSAFLLFLVETRESSLLLQRKEKKAGLKFHGGIATGFTYFKNQPEIKFWIFTGTVLALGTISVNMTFYSFAFDFLKVSNELWAIMISLFYGARFIAMGLSLGLHGRIRKRPMAYVFICFFTVATCWFFYGNIKTVILIMVLQLLEGTALSLFEILLNAQLQTISQKDYVARIFSINDIISNVGQLFGVLCTYVFIHIFSLQRIFMLNAILLFVCILYLFAMGKGRRKTHQFSIH</sequence>
<feature type="transmembrane region" description="Helical" evidence="7">
    <location>
        <begin position="104"/>
        <end position="122"/>
    </location>
</feature>
<dbReference type="GO" id="GO:0022857">
    <property type="term" value="F:transmembrane transporter activity"/>
    <property type="evidence" value="ECO:0007669"/>
    <property type="project" value="InterPro"/>
</dbReference>
<dbReference type="EMBL" id="CP000853">
    <property type="protein sequence ID" value="ABW18390.1"/>
    <property type="molecule type" value="Genomic_DNA"/>
</dbReference>
<feature type="transmembrane region" description="Helical" evidence="7">
    <location>
        <begin position="143"/>
        <end position="166"/>
    </location>
</feature>
<keyword evidence="2" id="KW-0813">Transport</keyword>